<sequence length="147" mass="16993">MINNYNFFIVHNCTHFSLRHFHTIKSSQYRLQQTGSSLFCCRSNSCFILDLSNCQLPNAAGCRDCILLLLRIIHRQRHKQQLKKAMIEKNTFLPTGIFSYRIACIRLETIIKNCLKAFNRHSKNSIIHLYGINEDIAIAPQAYMASG</sequence>
<proteinExistence type="predicted"/>
<evidence type="ECO:0000313" key="1">
    <source>
        <dbReference type="EMBL" id="SHF18342.1"/>
    </source>
</evidence>
<dbReference type="EMBL" id="FQUC01000004">
    <property type="protein sequence ID" value="SHF18342.1"/>
    <property type="molecule type" value="Genomic_DNA"/>
</dbReference>
<organism evidence="1 2">
    <name type="scientific">Dysgonomonas macrotermitis</name>
    <dbReference type="NCBI Taxonomy" id="1346286"/>
    <lineage>
        <taxon>Bacteria</taxon>
        <taxon>Pseudomonadati</taxon>
        <taxon>Bacteroidota</taxon>
        <taxon>Bacteroidia</taxon>
        <taxon>Bacteroidales</taxon>
        <taxon>Dysgonomonadaceae</taxon>
        <taxon>Dysgonomonas</taxon>
    </lineage>
</organism>
<evidence type="ECO:0000313" key="2">
    <source>
        <dbReference type="Proteomes" id="UP000184480"/>
    </source>
</evidence>
<dbReference type="AlphaFoldDB" id="A0A1M4ZKJ7"/>
<keyword evidence="2" id="KW-1185">Reference proteome</keyword>
<protein>
    <submittedName>
        <fullName evidence="1">Uncharacterized protein</fullName>
    </submittedName>
</protein>
<dbReference type="Proteomes" id="UP000184480">
    <property type="component" value="Unassembled WGS sequence"/>
</dbReference>
<reference evidence="2" key="1">
    <citation type="submission" date="2016-11" db="EMBL/GenBank/DDBJ databases">
        <authorList>
            <person name="Varghese N."/>
            <person name="Submissions S."/>
        </authorList>
    </citation>
    <scope>NUCLEOTIDE SEQUENCE [LARGE SCALE GENOMIC DNA]</scope>
    <source>
        <strain evidence="2">DSM 27370</strain>
    </source>
</reference>
<gene>
    <name evidence="1" type="ORF">SAMN05444362_104111</name>
</gene>
<accession>A0A1M4ZKJ7</accession>
<name>A0A1M4ZKJ7_9BACT</name>